<dbReference type="InterPro" id="IPR013057">
    <property type="entry name" value="AA_transpt_TM"/>
</dbReference>
<evidence type="ECO:0000256" key="2">
    <source>
        <dbReference type="ARBA" id="ARBA00022448"/>
    </source>
</evidence>
<feature type="domain" description="Amino acid transporter transmembrane" evidence="8">
    <location>
        <begin position="111"/>
        <end position="537"/>
    </location>
</feature>
<comment type="subcellular location">
    <subcellularLocation>
        <location evidence="1">Membrane</location>
    </subcellularLocation>
</comment>
<evidence type="ECO:0000256" key="3">
    <source>
        <dbReference type="ARBA" id="ARBA00022692"/>
    </source>
</evidence>
<feature type="transmembrane region" description="Helical" evidence="7">
    <location>
        <begin position="485"/>
        <end position="507"/>
    </location>
</feature>
<feature type="compositionally biased region" description="Polar residues" evidence="6">
    <location>
        <begin position="12"/>
        <end position="25"/>
    </location>
</feature>
<feature type="transmembrane region" description="Helical" evidence="7">
    <location>
        <begin position="222"/>
        <end position="240"/>
    </location>
</feature>
<keyword evidence="10" id="KW-1185">Reference proteome</keyword>
<dbReference type="PhylomeDB" id="A0A0G4FP51"/>
<evidence type="ECO:0000256" key="6">
    <source>
        <dbReference type="SAM" id="MobiDB-lite"/>
    </source>
</evidence>
<evidence type="ECO:0000256" key="1">
    <source>
        <dbReference type="ARBA" id="ARBA00004370"/>
    </source>
</evidence>
<feature type="transmembrane region" description="Helical" evidence="7">
    <location>
        <begin position="325"/>
        <end position="348"/>
    </location>
</feature>
<proteinExistence type="predicted"/>
<dbReference type="InParanoid" id="A0A0G4FP51"/>
<name>A0A0G4FP51_VITBC</name>
<keyword evidence="3 7" id="KW-0812">Transmembrane</keyword>
<keyword evidence="4 7" id="KW-1133">Transmembrane helix</keyword>
<dbReference type="STRING" id="1169540.A0A0G4FP51"/>
<accession>A0A0G4FP51</accession>
<evidence type="ECO:0000259" key="8">
    <source>
        <dbReference type="Pfam" id="PF01490"/>
    </source>
</evidence>
<protein>
    <recommendedName>
        <fullName evidence="8">Amino acid transporter transmembrane domain-containing protein</fullName>
    </recommendedName>
</protein>
<organism evidence="9 10">
    <name type="scientific">Vitrella brassicaformis (strain CCMP3155)</name>
    <dbReference type="NCBI Taxonomy" id="1169540"/>
    <lineage>
        <taxon>Eukaryota</taxon>
        <taxon>Sar</taxon>
        <taxon>Alveolata</taxon>
        <taxon>Colpodellida</taxon>
        <taxon>Vitrellaceae</taxon>
        <taxon>Vitrella</taxon>
    </lineage>
</organism>
<feature type="region of interest" description="Disordered" evidence="6">
    <location>
        <begin position="1"/>
        <end position="44"/>
    </location>
</feature>
<reference evidence="9 10" key="1">
    <citation type="submission" date="2014-11" db="EMBL/GenBank/DDBJ databases">
        <authorList>
            <person name="Zhu J."/>
            <person name="Qi W."/>
            <person name="Song R."/>
        </authorList>
    </citation>
    <scope>NUCLEOTIDE SEQUENCE [LARGE SCALE GENOMIC DNA]</scope>
</reference>
<keyword evidence="5 7" id="KW-0472">Membrane</keyword>
<evidence type="ECO:0000256" key="7">
    <source>
        <dbReference type="SAM" id="Phobius"/>
    </source>
</evidence>
<keyword evidence="2" id="KW-0813">Transport</keyword>
<dbReference type="Proteomes" id="UP000041254">
    <property type="component" value="Unassembled WGS sequence"/>
</dbReference>
<dbReference type="VEuPathDB" id="CryptoDB:Vbra_9390"/>
<dbReference type="PANTHER" id="PTHR48017">
    <property type="entry name" value="OS05G0424000 PROTEIN-RELATED"/>
    <property type="match status" value="1"/>
</dbReference>
<evidence type="ECO:0000313" key="10">
    <source>
        <dbReference type="Proteomes" id="UP000041254"/>
    </source>
</evidence>
<evidence type="ECO:0000313" key="9">
    <source>
        <dbReference type="EMBL" id="CEM16012.1"/>
    </source>
</evidence>
<dbReference type="OrthoDB" id="1710481at2759"/>
<dbReference type="EMBL" id="CDMY01000476">
    <property type="protein sequence ID" value="CEM16012.1"/>
    <property type="molecule type" value="Genomic_DNA"/>
</dbReference>
<dbReference type="Pfam" id="PF01490">
    <property type="entry name" value="Aa_trans"/>
    <property type="match status" value="1"/>
</dbReference>
<dbReference type="GO" id="GO:0016020">
    <property type="term" value="C:membrane"/>
    <property type="evidence" value="ECO:0007669"/>
    <property type="project" value="UniProtKB-SubCell"/>
</dbReference>
<feature type="transmembrane region" description="Helical" evidence="7">
    <location>
        <begin position="462"/>
        <end position="479"/>
    </location>
</feature>
<dbReference type="OMA" id="LQPPFYM"/>
<sequence length="557" mass="60427">MEAQSRDGAIDTDSSQAAASPSTSLPLPAHHSPRRAASHTAPAHGPDLHVDFTDYHLNENLAARMRANKPVAATDCDDDTVKAGNAGVARHLSSGYACVESLLFLYWPYLLPWAVAFLGWLPSLVLFVLSALYSWHTGLMLGRLCKDTTLYKEEAENGEVKTRCAGSYRELAVSLYGPRFASFVGFVQIFQLFVYCVGNTIFQQTQFSLIFPEEVIGVRLNGAQWRYITFAIYLALALLVPTFHAGALMSSAGLLASGANLVLPAYALWQRGSIEPSVVAVNNTDVRSFRTLFLGVANILTGFGGHILFPELVREMRHPGHFEGVVTFICGLGLVLNMLTAFMGYAAFGASVPPAYIDALKEDSGQPLVLSMLLMILLMSTADQVLCQTPLCLNLEIALSIPTRWADAFRTQLTYSPHKGAIVPTTAAAAAESAKDDIETSATDREDGNGKWVSVNAGVTRVLLRCGVLALALFFAQMLPFFGDIASIIGAWGITQLTFIFPVMLYLRAYWREISLVERVVCCVELAAGTTVCVCGTAAAVMDTVKNVQEFHLFSPN</sequence>
<gene>
    <name evidence="9" type="ORF">Vbra_9390</name>
</gene>
<feature type="transmembrane region" description="Helical" evidence="7">
    <location>
        <begin position="110"/>
        <end position="133"/>
    </location>
</feature>
<feature type="transmembrane region" description="Helical" evidence="7">
    <location>
        <begin position="180"/>
        <end position="202"/>
    </location>
</feature>
<feature type="transmembrane region" description="Helical" evidence="7">
    <location>
        <begin position="289"/>
        <end position="313"/>
    </location>
</feature>
<evidence type="ECO:0000256" key="5">
    <source>
        <dbReference type="ARBA" id="ARBA00023136"/>
    </source>
</evidence>
<evidence type="ECO:0000256" key="4">
    <source>
        <dbReference type="ARBA" id="ARBA00022989"/>
    </source>
</evidence>
<dbReference type="AlphaFoldDB" id="A0A0G4FP51"/>